<sequence length="498" mass="54606">MADLTLPKINTEDPGAHELASSESDHFSDAQEGQPSRPASSASHSPVPVTRVERVDNKPSHGEVPGTPAYQLRTQDAVPDEVEIVPEGQRSRSTSRARLEDDRPGSTGGSPVPKMVVEKVDDKPAYGEVPGTEAYEKRKADAVPDEIIKSPSDSTTNPWNSDEPTVEPRSPSQLDHPMSTPSDEPTEPSQDDQKEDTGGGDNEDFGDDFDDFAEGEEGAEEDFGDFDDDFQKAEAQDTGAFEEYTVDDAPEPPPAPALPTPNFESLCTPDVISETSTPYITELFPSFSSLPDPLPSLPTDLSVFLTDRSHSLYSQLVAPPPLAPPDWIRSRIRRMFLVSLGVPVDLDEILPASKQKRLVLPSVNLGRRSFDDRGSGSPSPLNRLRDADAAAKNASSTSVNSSISSPRKVRRTATNVIPPEPVFDAPAARMLTSTTAEKMVQFSDEELRQHRLEVERLIESAEEVLTYWEKRTEEVKREKEAFEGVISNLVRHARKVRA</sequence>
<feature type="compositionally biased region" description="Basic and acidic residues" evidence="1">
    <location>
        <begin position="116"/>
        <end position="125"/>
    </location>
</feature>
<proteinExistence type="predicted"/>
<feature type="compositionally biased region" description="Low complexity" evidence="1">
    <location>
        <begin position="35"/>
        <end position="49"/>
    </location>
</feature>
<feature type="compositionally biased region" description="Acidic residues" evidence="1">
    <location>
        <begin position="201"/>
        <end position="228"/>
    </location>
</feature>
<feature type="region of interest" description="Disordered" evidence="1">
    <location>
        <begin position="1"/>
        <end position="257"/>
    </location>
</feature>
<feature type="compositionally biased region" description="Polar residues" evidence="1">
    <location>
        <begin position="151"/>
        <end position="163"/>
    </location>
</feature>
<accession>A0A6G1GXL7</accession>
<feature type="compositionally biased region" description="Basic and acidic residues" evidence="1">
    <location>
        <begin position="51"/>
        <end position="61"/>
    </location>
</feature>
<dbReference type="InterPro" id="IPR031355">
    <property type="entry name" value="YBL010C/LAA2-like"/>
</dbReference>
<keyword evidence="3" id="KW-1185">Reference proteome</keyword>
<feature type="compositionally biased region" description="Basic and acidic residues" evidence="1">
    <location>
        <begin position="134"/>
        <end position="148"/>
    </location>
</feature>
<feature type="region of interest" description="Disordered" evidence="1">
    <location>
        <begin position="388"/>
        <end position="410"/>
    </location>
</feature>
<protein>
    <submittedName>
        <fullName evidence="2">Uncharacterized protein</fullName>
    </submittedName>
</protein>
<dbReference type="AlphaFoldDB" id="A0A6G1GXL7"/>
<dbReference type="PANTHER" id="PTHR38698">
    <property type="entry name" value="EXPRESSED PROTEIN"/>
    <property type="match status" value="1"/>
</dbReference>
<dbReference type="PANTHER" id="PTHR38698:SF1">
    <property type="entry name" value="FUNGAL PROTEIN"/>
    <property type="match status" value="1"/>
</dbReference>
<dbReference type="Proteomes" id="UP000800041">
    <property type="component" value="Unassembled WGS sequence"/>
</dbReference>
<dbReference type="Pfam" id="PF17104">
    <property type="entry name" value="YBL010C_LAA2"/>
    <property type="match status" value="1"/>
</dbReference>
<dbReference type="EMBL" id="ML977161">
    <property type="protein sequence ID" value="KAF1985703.1"/>
    <property type="molecule type" value="Genomic_DNA"/>
</dbReference>
<organism evidence="2 3">
    <name type="scientific">Aulographum hederae CBS 113979</name>
    <dbReference type="NCBI Taxonomy" id="1176131"/>
    <lineage>
        <taxon>Eukaryota</taxon>
        <taxon>Fungi</taxon>
        <taxon>Dikarya</taxon>
        <taxon>Ascomycota</taxon>
        <taxon>Pezizomycotina</taxon>
        <taxon>Dothideomycetes</taxon>
        <taxon>Pleosporomycetidae</taxon>
        <taxon>Aulographales</taxon>
        <taxon>Aulographaceae</taxon>
    </lineage>
</organism>
<evidence type="ECO:0000313" key="2">
    <source>
        <dbReference type="EMBL" id="KAF1985703.1"/>
    </source>
</evidence>
<evidence type="ECO:0000313" key="3">
    <source>
        <dbReference type="Proteomes" id="UP000800041"/>
    </source>
</evidence>
<gene>
    <name evidence="2" type="ORF">K402DRAFT_379019</name>
</gene>
<name>A0A6G1GXL7_9PEZI</name>
<feature type="compositionally biased region" description="Low complexity" evidence="1">
    <location>
        <begin position="390"/>
        <end position="405"/>
    </location>
</feature>
<dbReference type="OrthoDB" id="5378975at2759"/>
<evidence type="ECO:0000256" key="1">
    <source>
        <dbReference type="SAM" id="MobiDB-lite"/>
    </source>
</evidence>
<reference evidence="2" key="1">
    <citation type="journal article" date="2020" name="Stud. Mycol.">
        <title>101 Dothideomycetes genomes: a test case for predicting lifestyles and emergence of pathogens.</title>
        <authorList>
            <person name="Haridas S."/>
            <person name="Albert R."/>
            <person name="Binder M."/>
            <person name="Bloem J."/>
            <person name="Labutti K."/>
            <person name="Salamov A."/>
            <person name="Andreopoulos B."/>
            <person name="Baker S."/>
            <person name="Barry K."/>
            <person name="Bills G."/>
            <person name="Bluhm B."/>
            <person name="Cannon C."/>
            <person name="Castanera R."/>
            <person name="Culley D."/>
            <person name="Daum C."/>
            <person name="Ezra D."/>
            <person name="Gonzalez J."/>
            <person name="Henrissat B."/>
            <person name="Kuo A."/>
            <person name="Liang C."/>
            <person name="Lipzen A."/>
            <person name="Lutzoni F."/>
            <person name="Magnuson J."/>
            <person name="Mondo S."/>
            <person name="Nolan M."/>
            <person name="Ohm R."/>
            <person name="Pangilinan J."/>
            <person name="Park H.-J."/>
            <person name="Ramirez L."/>
            <person name="Alfaro M."/>
            <person name="Sun H."/>
            <person name="Tritt A."/>
            <person name="Yoshinaga Y."/>
            <person name="Zwiers L.-H."/>
            <person name="Turgeon B."/>
            <person name="Goodwin S."/>
            <person name="Spatafora J."/>
            <person name="Crous P."/>
            <person name="Grigoriev I."/>
        </authorList>
    </citation>
    <scope>NUCLEOTIDE SEQUENCE</scope>
    <source>
        <strain evidence="2">CBS 113979</strain>
    </source>
</reference>